<keyword evidence="2" id="KW-0645">Protease</keyword>
<dbReference type="InterPro" id="IPR029030">
    <property type="entry name" value="Caspase-like_dom_sf"/>
</dbReference>
<dbReference type="SUPFAM" id="SSF52129">
    <property type="entry name" value="Caspase-like"/>
    <property type="match status" value="1"/>
</dbReference>
<proteinExistence type="inferred from homology"/>
<dbReference type="OrthoDB" id="6116485at2759"/>
<dbReference type="PROSITE" id="PS50208">
    <property type="entry name" value="CASPASE_P20"/>
    <property type="match status" value="1"/>
</dbReference>
<dbReference type="Proteomes" id="UP000675881">
    <property type="component" value="Chromosome 4"/>
</dbReference>
<dbReference type="EMBL" id="HG994583">
    <property type="protein sequence ID" value="CAF2928243.1"/>
    <property type="molecule type" value="Genomic_DNA"/>
</dbReference>
<dbReference type="InterPro" id="IPR015917">
    <property type="entry name" value="Pept_C14A"/>
</dbReference>
<keyword evidence="3" id="KW-0053">Apoptosis</keyword>
<dbReference type="SMART" id="SM00115">
    <property type="entry name" value="CASc"/>
    <property type="match status" value="1"/>
</dbReference>
<evidence type="ECO:0000313" key="8">
    <source>
        <dbReference type="EMBL" id="CAF2928243.1"/>
    </source>
</evidence>
<dbReference type="PRINTS" id="PR00376">
    <property type="entry name" value="IL1BCENZYME"/>
</dbReference>
<evidence type="ECO:0000256" key="1">
    <source>
        <dbReference type="ARBA" id="ARBA00010134"/>
    </source>
</evidence>
<dbReference type="InterPro" id="IPR002398">
    <property type="entry name" value="Pept_C14"/>
</dbReference>
<evidence type="ECO:0000256" key="2">
    <source>
        <dbReference type="ARBA" id="ARBA00022670"/>
    </source>
</evidence>
<evidence type="ECO:0000259" key="7">
    <source>
        <dbReference type="PROSITE" id="PS50208"/>
    </source>
</evidence>
<protein>
    <submittedName>
        <fullName evidence="8">CASP7</fullName>
        <ecNumber evidence="8">3.4.22.60</ecNumber>
    </submittedName>
</protein>
<keyword evidence="4 8" id="KW-0378">Hydrolase</keyword>
<feature type="domain" description="Caspase family p20" evidence="7">
    <location>
        <begin position="1"/>
        <end position="31"/>
    </location>
</feature>
<dbReference type="EC" id="3.4.22.60" evidence="8"/>
<gene>
    <name evidence="8" type="ORF">LSAA_8669</name>
</gene>
<feature type="domain" description="Caspase family p10" evidence="6">
    <location>
        <begin position="63"/>
        <end position="140"/>
    </location>
</feature>
<organism evidence="8 9">
    <name type="scientific">Lepeophtheirus salmonis</name>
    <name type="common">Salmon louse</name>
    <name type="synonym">Caligus salmonis</name>
    <dbReference type="NCBI Taxonomy" id="72036"/>
    <lineage>
        <taxon>Eukaryota</taxon>
        <taxon>Metazoa</taxon>
        <taxon>Ecdysozoa</taxon>
        <taxon>Arthropoda</taxon>
        <taxon>Crustacea</taxon>
        <taxon>Multicrustacea</taxon>
        <taxon>Hexanauplia</taxon>
        <taxon>Copepoda</taxon>
        <taxon>Siphonostomatoida</taxon>
        <taxon>Caligidae</taxon>
        <taxon>Lepeophtheirus</taxon>
    </lineage>
</organism>
<evidence type="ECO:0000256" key="4">
    <source>
        <dbReference type="ARBA" id="ARBA00022801"/>
    </source>
</evidence>
<evidence type="ECO:0000313" key="9">
    <source>
        <dbReference type="Proteomes" id="UP000675881"/>
    </source>
</evidence>
<dbReference type="Gene3D" id="3.40.50.1460">
    <property type="match status" value="1"/>
</dbReference>
<dbReference type="AlphaFoldDB" id="A0A7R8CTS2"/>
<dbReference type="GO" id="GO:0006508">
    <property type="term" value="P:proteolysis"/>
    <property type="evidence" value="ECO:0007669"/>
    <property type="project" value="UniProtKB-KW"/>
</dbReference>
<dbReference type="GO" id="GO:0004197">
    <property type="term" value="F:cysteine-type endopeptidase activity"/>
    <property type="evidence" value="ECO:0007669"/>
    <property type="project" value="InterPro"/>
</dbReference>
<reference evidence="8" key="1">
    <citation type="submission" date="2021-02" db="EMBL/GenBank/DDBJ databases">
        <authorList>
            <person name="Bekaert M."/>
        </authorList>
    </citation>
    <scope>NUCLEOTIDE SEQUENCE</scope>
    <source>
        <strain evidence="8">IoA-00</strain>
    </source>
</reference>
<dbReference type="PROSITE" id="PS50207">
    <property type="entry name" value="CASPASE_P10"/>
    <property type="match status" value="1"/>
</dbReference>
<dbReference type="Gene3D" id="3.30.70.1470">
    <property type="entry name" value="Caspase-like"/>
    <property type="match status" value="1"/>
</dbReference>
<accession>A0A7R8CTS2</accession>
<evidence type="ECO:0000256" key="5">
    <source>
        <dbReference type="RuleBase" id="RU003971"/>
    </source>
</evidence>
<sequence length="158" mass="17790">MTLWRNYLQKKIPSLAGKPKVIFVQGCQGSKTDKGILIKYEMSRTLMGMNISGQVHGHGSAVPIHKISTHADFLLAKSSYHGYYSYRSNTSGSWFIQTVCDEICRASPMDDLLSIMTKVIRNISLNYTSHHEDPDIDQCKTNSNVRGYTSQKDLLEVT</sequence>
<comment type="similarity">
    <text evidence="1 5">Belongs to the peptidase C14A family.</text>
</comment>
<dbReference type="InterPro" id="IPR001309">
    <property type="entry name" value="Pept_C14_p20"/>
</dbReference>
<name>A0A7R8CTS2_LEPSM</name>
<dbReference type="InterPro" id="IPR011600">
    <property type="entry name" value="Pept_C14_caspase"/>
</dbReference>
<dbReference type="InterPro" id="IPR002138">
    <property type="entry name" value="Pept_C14_p10"/>
</dbReference>
<dbReference type="PANTHER" id="PTHR47901">
    <property type="entry name" value="CASPASE RECRUITMENT DOMAIN-CONTAINING PROTEIN 18"/>
    <property type="match status" value="1"/>
</dbReference>
<dbReference type="Pfam" id="PF00656">
    <property type="entry name" value="Peptidase_C14"/>
    <property type="match status" value="1"/>
</dbReference>
<evidence type="ECO:0000256" key="3">
    <source>
        <dbReference type="ARBA" id="ARBA00022703"/>
    </source>
</evidence>
<evidence type="ECO:0000259" key="6">
    <source>
        <dbReference type="PROSITE" id="PS50207"/>
    </source>
</evidence>
<dbReference type="GO" id="GO:0006915">
    <property type="term" value="P:apoptotic process"/>
    <property type="evidence" value="ECO:0007669"/>
    <property type="project" value="UniProtKB-KW"/>
</dbReference>
<dbReference type="PANTHER" id="PTHR47901:SF8">
    <property type="entry name" value="CASPASE-3"/>
    <property type="match status" value="1"/>
</dbReference>
<keyword evidence="9" id="KW-1185">Reference proteome</keyword>